<evidence type="ECO:0000313" key="3">
    <source>
        <dbReference type="Proteomes" id="UP000269396"/>
    </source>
</evidence>
<gene>
    <name evidence="2" type="ORF">SMTD_LOCUS22280</name>
</gene>
<reference evidence="2 3" key="1">
    <citation type="submission" date="2018-11" db="EMBL/GenBank/DDBJ databases">
        <authorList>
            <consortium name="Pathogen Informatics"/>
        </authorList>
    </citation>
    <scope>NUCLEOTIDE SEQUENCE [LARGE SCALE GENOMIC DNA]</scope>
    <source>
        <strain>Denwood</strain>
        <strain evidence="3">Zambia</strain>
    </source>
</reference>
<dbReference type="STRING" id="31246.A0A183Q6P4"/>
<protein>
    <submittedName>
        <fullName evidence="2">Uncharacterized protein</fullName>
    </submittedName>
</protein>
<dbReference type="EMBL" id="UZAL01050649">
    <property type="protein sequence ID" value="VDP86882.1"/>
    <property type="molecule type" value="Genomic_DNA"/>
</dbReference>
<organism evidence="2 3">
    <name type="scientific">Schistosoma mattheei</name>
    <dbReference type="NCBI Taxonomy" id="31246"/>
    <lineage>
        <taxon>Eukaryota</taxon>
        <taxon>Metazoa</taxon>
        <taxon>Spiralia</taxon>
        <taxon>Lophotrochozoa</taxon>
        <taxon>Platyhelminthes</taxon>
        <taxon>Trematoda</taxon>
        <taxon>Digenea</taxon>
        <taxon>Strigeidida</taxon>
        <taxon>Schistosomatoidea</taxon>
        <taxon>Schistosomatidae</taxon>
        <taxon>Schistosoma</taxon>
    </lineage>
</organism>
<evidence type="ECO:0000313" key="2">
    <source>
        <dbReference type="EMBL" id="VDP86882.1"/>
    </source>
</evidence>
<keyword evidence="3" id="KW-1185">Reference proteome</keyword>
<feature type="compositionally biased region" description="Polar residues" evidence="1">
    <location>
        <begin position="98"/>
        <end position="112"/>
    </location>
</feature>
<name>A0A183Q6P4_9TREM</name>
<evidence type="ECO:0000256" key="1">
    <source>
        <dbReference type="SAM" id="MobiDB-lite"/>
    </source>
</evidence>
<dbReference type="Proteomes" id="UP000269396">
    <property type="component" value="Unassembled WGS sequence"/>
</dbReference>
<proteinExistence type="predicted"/>
<feature type="non-terminal residue" evidence="2">
    <location>
        <position position="128"/>
    </location>
</feature>
<sequence>MIPTSIQTLPDQINIEKLTKIYEELQSIYTPLANQHAALREDIARVAADIFYQPQSDKEAEILTIVGLKHLCKNGNSISTPGVVRRANDETNCVMPISTPSENSDVTTNGLDNNHDTYEPVVNKEILR</sequence>
<dbReference type="AlphaFoldDB" id="A0A183Q6P4"/>
<feature type="region of interest" description="Disordered" evidence="1">
    <location>
        <begin position="97"/>
        <end position="116"/>
    </location>
</feature>
<accession>A0A183Q6P4</accession>